<reference evidence="1" key="2">
    <citation type="journal article" date="2022" name="New Phytol.">
        <title>Evolutionary transition to the ectomycorrhizal habit in the genomes of a hyperdiverse lineage of mushroom-forming fungi.</title>
        <authorList>
            <person name="Looney B."/>
            <person name="Miyauchi S."/>
            <person name="Morin E."/>
            <person name="Drula E."/>
            <person name="Courty P.E."/>
            <person name="Kohler A."/>
            <person name="Kuo A."/>
            <person name="LaButti K."/>
            <person name="Pangilinan J."/>
            <person name="Lipzen A."/>
            <person name="Riley R."/>
            <person name="Andreopoulos W."/>
            <person name="He G."/>
            <person name="Johnson J."/>
            <person name="Nolan M."/>
            <person name="Tritt A."/>
            <person name="Barry K.W."/>
            <person name="Grigoriev I.V."/>
            <person name="Nagy L.G."/>
            <person name="Hibbett D."/>
            <person name="Henrissat B."/>
            <person name="Matheny P.B."/>
            <person name="Labbe J."/>
            <person name="Martin F.M."/>
        </authorList>
    </citation>
    <scope>NUCLEOTIDE SEQUENCE</scope>
    <source>
        <strain evidence="1">HHB10654</strain>
    </source>
</reference>
<comment type="caution">
    <text evidence="1">The sequence shown here is derived from an EMBL/GenBank/DDBJ whole genome shotgun (WGS) entry which is preliminary data.</text>
</comment>
<keyword evidence="2" id="KW-1185">Reference proteome</keyword>
<organism evidence="1 2">
    <name type="scientific">Artomyces pyxidatus</name>
    <dbReference type="NCBI Taxonomy" id="48021"/>
    <lineage>
        <taxon>Eukaryota</taxon>
        <taxon>Fungi</taxon>
        <taxon>Dikarya</taxon>
        <taxon>Basidiomycota</taxon>
        <taxon>Agaricomycotina</taxon>
        <taxon>Agaricomycetes</taxon>
        <taxon>Russulales</taxon>
        <taxon>Auriscalpiaceae</taxon>
        <taxon>Artomyces</taxon>
    </lineage>
</organism>
<sequence length="407" mass="45581">MDGEDGNAQGIPPSFTLLPPGPGGTPPPDNLIGPGQPPNAIMPADVLHDADHAAPLEGFNGGMVADAFLEEFGLDIPPPAPQVLIHYNPLRHLLAYEDQTVEAQSTHSSAFLMTEEYNTWPLLHLRMPGYHTIAVVSFAVLLTSVTTPQVFWHVTAPNDEYSDLYARARIAMSTVADTRDANGLYVFPREVHYFGTVTGVMLRLVAEYFSRFRASMIRCIFDLAVAPILPPNDPTAPRFGPDLFRLYYVWEGHPEGPVLPPVRDVADRRRRARLLLHNNNFLHSALGVVDYLNSIVITFIRINFWMNSRANPPDHQEILGMYRRMRLLAERSGFPLGTRVLVDWIPPHLYFVTVVIMRQALSAIADGSTTFTTPTAEAYRDRQMIIEQECEATMHILHQALFYIAAM</sequence>
<reference evidence="1" key="1">
    <citation type="submission" date="2021-03" db="EMBL/GenBank/DDBJ databases">
        <authorList>
            <consortium name="DOE Joint Genome Institute"/>
            <person name="Ahrendt S."/>
            <person name="Looney B.P."/>
            <person name="Miyauchi S."/>
            <person name="Morin E."/>
            <person name="Drula E."/>
            <person name="Courty P.E."/>
            <person name="Chicoki N."/>
            <person name="Fauchery L."/>
            <person name="Kohler A."/>
            <person name="Kuo A."/>
            <person name="Labutti K."/>
            <person name="Pangilinan J."/>
            <person name="Lipzen A."/>
            <person name="Riley R."/>
            <person name="Andreopoulos W."/>
            <person name="He G."/>
            <person name="Johnson J."/>
            <person name="Barry K.W."/>
            <person name="Grigoriev I.V."/>
            <person name="Nagy L."/>
            <person name="Hibbett D."/>
            <person name="Henrissat B."/>
            <person name="Matheny P.B."/>
            <person name="Labbe J."/>
            <person name="Martin F."/>
        </authorList>
    </citation>
    <scope>NUCLEOTIDE SEQUENCE</scope>
    <source>
        <strain evidence="1">HHB10654</strain>
    </source>
</reference>
<dbReference type="Proteomes" id="UP000814140">
    <property type="component" value="Unassembled WGS sequence"/>
</dbReference>
<dbReference type="EMBL" id="MU277234">
    <property type="protein sequence ID" value="KAI0058495.1"/>
    <property type="molecule type" value="Genomic_DNA"/>
</dbReference>
<accession>A0ACB8SQY4</accession>
<proteinExistence type="predicted"/>
<protein>
    <submittedName>
        <fullName evidence="1">Uncharacterized protein</fullName>
    </submittedName>
</protein>
<gene>
    <name evidence="1" type="ORF">BV25DRAFT_1840894</name>
</gene>
<name>A0ACB8SQY4_9AGAM</name>
<evidence type="ECO:0000313" key="2">
    <source>
        <dbReference type="Proteomes" id="UP000814140"/>
    </source>
</evidence>
<evidence type="ECO:0000313" key="1">
    <source>
        <dbReference type="EMBL" id="KAI0058495.1"/>
    </source>
</evidence>